<reference evidence="4 5" key="1">
    <citation type="submission" date="2020-02" db="EMBL/GenBank/DDBJ databases">
        <title>Characterization of phylogenetic diversity of novel bifidobacterial species isolated in Czech ZOOs.</title>
        <authorList>
            <person name="Lugli G.A."/>
            <person name="Vera N.B."/>
            <person name="Ventura M."/>
        </authorList>
    </citation>
    <scope>NUCLEOTIDE SEQUENCE [LARGE SCALE GENOMIC DNA]</scope>
    <source>
        <strain evidence="4 5">DSM 109959</strain>
    </source>
</reference>
<gene>
    <name evidence="4" type="ORF">G1C97_1763</name>
</gene>
<dbReference type="Gene3D" id="2.130.10.10">
    <property type="entry name" value="YVTN repeat-like/Quinoprotein amine dehydrogenase"/>
    <property type="match status" value="2"/>
</dbReference>
<dbReference type="Proteomes" id="UP000543419">
    <property type="component" value="Unassembled WGS sequence"/>
</dbReference>
<feature type="chain" id="PRO_5030711169" description="Zinc-ribbon domain-containing protein" evidence="3">
    <location>
        <begin position="42"/>
        <end position="614"/>
    </location>
</feature>
<evidence type="ECO:0008006" key="6">
    <source>
        <dbReference type="Google" id="ProtNLM"/>
    </source>
</evidence>
<evidence type="ECO:0000256" key="2">
    <source>
        <dbReference type="SAM" id="Phobius"/>
    </source>
</evidence>
<feature type="compositionally biased region" description="Low complexity" evidence="1">
    <location>
        <begin position="527"/>
        <end position="540"/>
    </location>
</feature>
<keyword evidence="3" id="KW-0732">Signal</keyword>
<comment type="caution">
    <text evidence="4">The sequence shown here is derived from an EMBL/GenBank/DDBJ whole genome shotgun (WGS) entry which is preliminary data.</text>
</comment>
<keyword evidence="2" id="KW-0472">Membrane</keyword>
<name>A0A7Y0HW38_9BIFI</name>
<dbReference type="EMBL" id="JAAIIG010000008">
    <property type="protein sequence ID" value="NMM98805.1"/>
    <property type="molecule type" value="Genomic_DNA"/>
</dbReference>
<accession>A0A7Y0HW38</accession>
<feature type="region of interest" description="Disordered" evidence="1">
    <location>
        <begin position="527"/>
        <end position="562"/>
    </location>
</feature>
<evidence type="ECO:0000313" key="4">
    <source>
        <dbReference type="EMBL" id="NMM98805.1"/>
    </source>
</evidence>
<evidence type="ECO:0000313" key="5">
    <source>
        <dbReference type="Proteomes" id="UP000543419"/>
    </source>
</evidence>
<evidence type="ECO:0000256" key="1">
    <source>
        <dbReference type="SAM" id="MobiDB-lite"/>
    </source>
</evidence>
<proteinExistence type="predicted"/>
<keyword evidence="5" id="KW-1185">Reference proteome</keyword>
<dbReference type="SUPFAM" id="SSF69322">
    <property type="entry name" value="Tricorn protease domain 2"/>
    <property type="match status" value="1"/>
</dbReference>
<dbReference type="AlphaFoldDB" id="A0A7Y0HW38"/>
<evidence type="ECO:0000256" key="3">
    <source>
        <dbReference type="SAM" id="SignalP"/>
    </source>
</evidence>
<feature type="transmembrane region" description="Helical" evidence="2">
    <location>
        <begin position="459"/>
        <end position="482"/>
    </location>
</feature>
<sequence length="614" mass="64068">MKRPVLRSVSSVSCLVRVACAALASIALLLMTLVLPTPAWAADGPLTDGPSLKQTGSADFKNYTDLSILGVSDDGSVAVVSASNQGTEVSKYFMVTTKDVSLTEIASEKADSDKSYSVMVSQDGKYVYFYDSVDKQVNMIDVATKKTTVLPGLTLEDGWYLSWADHDRLIIYEGTDDNAAVAVYDVKQQRLLPSVDLSDIFGYVTDSTLSHVYTIEASSGSSSGTLHTYDLTTGQKTDSKSVSFPSGINFDTVGPYWFMPDGKTMLVVFYTSDYDAIYARLDTKTGKMSYLSDKPTAVGVIGGNRYALVYEGKSGGPSEPLRYSDVSDLSSVGIYDTVAGRMIWNVNDSSLMKMLAWEGGVSSVSLSEDGRYAFAGSSGDSDGRVEVIDMKTGTKSTVATPDKNRQYLGSSAVSLSHDSSTLLIATVPTSEGYADGDNAAKLLIYDTGIGGNPWSRPKAWIMVGVGAGAAVILLVVIVLLVVRARRRRRRQVAAGGVAGVGVGSGISAFGAGVPAMPGASGMPGVPGMPNAPNMPNAPSAPGVPGASGVSGTMPPASSGVAIPLPTMAQSGQRPVQVPGGAQAGQSRPKFCTSCGAALGDASVKFCPQCGRRVA</sequence>
<keyword evidence="2" id="KW-1133">Transmembrane helix</keyword>
<keyword evidence="2" id="KW-0812">Transmembrane</keyword>
<feature type="signal peptide" evidence="3">
    <location>
        <begin position="1"/>
        <end position="41"/>
    </location>
</feature>
<protein>
    <recommendedName>
        <fullName evidence="6">Zinc-ribbon domain-containing protein</fullName>
    </recommendedName>
</protein>
<dbReference type="InterPro" id="IPR015943">
    <property type="entry name" value="WD40/YVTN_repeat-like_dom_sf"/>
</dbReference>
<organism evidence="4 5">
    <name type="scientific">Bifidobacterium olomucense</name>
    <dbReference type="NCBI Taxonomy" id="2675324"/>
    <lineage>
        <taxon>Bacteria</taxon>
        <taxon>Bacillati</taxon>
        <taxon>Actinomycetota</taxon>
        <taxon>Actinomycetes</taxon>
        <taxon>Bifidobacteriales</taxon>
        <taxon>Bifidobacteriaceae</taxon>
        <taxon>Bifidobacterium</taxon>
    </lineage>
</organism>